<dbReference type="AlphaFoldDB" id="A0A3R9P9G6"/>
<feature type="domain" description="Hemerythrin-like" evidence="2">
    <location>
        <begin position="57"/>
        <end position="173"/>
    </location>
</feature>
<keyword evidence="1" id="KW-0175">Coiled coil</keyword>
<dbReference type="Proteomes" id="UP000275076">
    <property type="component" value="Unassembled WGS sequence"/>
</dbReference>
<dbReference type="EMBL" id="RBVX01000008">
    <property type="protein sequence ID" value="RSL33341.1"/>
    <property type="molecule type" value="Genomic_DNA"/>
</dbReference>
<organism evidence="3 4">
    <name type="scientific">Salibacterium salarium</name>
    <dbReference type="NCBI Taxonomy" id="284579"/>
    <lineage>
        <taxon>Bacteria</taxon>
        <taxon>Bacillati</taxon>
        <taxon>Bacillota</taxon>
        <taxon>Bacilli</taxon>
        <taxon>Bacillales</taxon>
        <taxon>Bacillaceae</taxon>
    </lineage>
</organism>
<gene>
    <name evidence="3" type="ORF">D7Z54_10225</name>
</gene>
<sequence length="194" mass="22739">MSIPLLLLCIVLLITDVCNRSAKKSKIKTYGLLKEVFKMGKYSTGIIRHEALQPLSRHHREALFTAINLKRAGTDKARFSLKKVLSDTKEYWEKSGKRHLRQEEEILLSAFAEFRSLDCPEIKEMLEEHVNIRAQMNKLLSKGYEDNIEEMNKTGELLEDHIRKEERRIYPFIEKALSEEKLKELVSLLHERTE</sequence>
<accession>A0A3R9P9G6</accession>
<dbReference type="Gene3D" id="1.20.120.520">
    <property type="entry name" value="nmb1532 protein domain like"/>
    <property type="match status" value="1"/>
</dbReference>
<evidence type="ECO:0000313" key="4">
    <source>
        <dbReference type="Proteomes" id="UP000275076"/>
    </source>
</evidence>
<dbReference type="InterPro" id="IPR012312">
    <property type="entry name" value="Hemerythrin-like"/>
</dbReference>
<comment type="caution">
    <text evidence="3">The sequence shown here is derived from an EMBL/GenBank/DDBJ whole genome shotgun (WGS) entry which is preliminary data.</text>
</comment>
<feature type="coiled-coil region" evidence="1">
    <location>
        <begin position="122"/>
        <end position="168"/>
    </location>
</feature>
<reference evidence="3 4" key="1">
    <citation type="submission" date="2018-10" db="EMBL/GenBank/DDBJ databases">
        <title>Draft genome sequence of Bacillus salarius IM0101, isolated from a hypersaline soil in Inner Mongolia, China.</title>
        <authorList>
            <person name="Yamprayoonswat W."/>
            <person name="Boonvisut S."/>
            <person name="Jumpathong W."/>
            <person name="Sittihan S."/>
            <person name="Ruangsuj P."/>
            <person name="Wanthongcharoen S."/>
            <person name="Thongpramul N."/>
            <person name="Pimmason S."/>
            <person name="Yu B."/>
            <person name="Yasawong M."/>
        </authorList>
    </citation>
    <scope>NUCLEOTIDE SEQUENCE [LARGE SCALE GENOMIC DNA]</scope>
    <source>
        <strain evidence="3 4">IM0101</strain>
    </source>
</reference>
<evidence type="ECO:0000256" key="1">
    <source>
        <dbReference type="SAM" id="Coils"/>
    </source>
</evidence>
<name>A0A3R9P9G6_9BACI</name>
<evidence type="ECO:0000313" key="3">
    <source>
        <dbReference type="EMBL" id="RSL33341.1"/>
    </source>
</evidence>
<protein>
    <recommendedName>
        <fullName evidence="2">Hemerythrin-like domain-containing protein</fullName>
    </recommendedName>
</protein>
<proteinExistence type="predicted"/>
<keyword evidence="4" id="KW-1185">Reference proteome</keyword>
<evidence type="ECO:0000259" key="2">
    <source>
        <dbReference type="Pfam" id="PF01814"/>
    </source>
</evidence>
<dbReference type="Pfam" id="PF01814">
    <property type="entry name" value="Hemerythrin"/>
    <property type="match status" value="1"/>
</dbReference>
<dbReference type="OrthoDB" id="9793254at2"/>